<dbReference type="RefSeq" id="WP_132004268.1">
    <property type="nucleotide sequence ID" value="NZ_SMFK01000004.1"/>
</dbReference>
<sequence>MKRNLKFTFRANVDAIVAYEFYESRRKNLGERFLDELKNYYKSIVLNYTTYKVVHKIYRQAVVKKFPFVILNSVDEKYIISTAIFNTSKNPDEKFK</sequence>
<dbReference type="Proteomes" id="UP000295479">
    <property type="component" value="Unassembled WGS sequence"/>
</dbReference>
<dbReference type="EMBL" id="SMFK01000004">
    <property type="protein sequence ID" value="TDD97359.1"/>
    <property type="molecule type" value="Genomic_DNA"/>
</dbReference>
<dbReference type="OrthoDB" id="595476at2"/>
<comment type="caution">
    <text evidence="1">The sequence shown here is derived from an EMBL/GenBank/DDBJ whole genome shotgun (WGS) entry which is preliminary data.</text>
</comment>
<dbReference type="AlphaFoldDB" id="A0A4R5CEG0"/>
<accession>A0A4R5CEG0</accession>
<organism evidence="1 2">
    <name type="scientific">Flavobacterium cellulosilyticum</name>
    <dbReference type="NCBI Taxonomy" id="2541731"/>
    <lineage>
        <taxon>Bacteria</taxon>
        <taxon>Pseudomonadati</taxon>
        <taxon>Bacteroidota</taxon>
        <taxon>Flavobacteriia</taxon>
        <taxon>Flavobacteriales</taxon>
        <taxon>Flavobacteriaceae</taxon>
        <taxon>Flavobacterium</taxon>
    </lineage>
</organism>
<gene>
    <name evidence="1" type="ORF">E0F76_08570</name>
</gene>
<evidence type="ECO:0000313" key="1">
    <source>
        <dbReference type="EMBL" id="TDD97359.1"/>
    </source>
</evidence>
<name>A0A4R5CEG0_9FLAO</name>
<evidence type="ECO:0000313" key="2">
    <source>
        <dbReference type="Proteomes" id="UP000295479"/>
    </source>
</evidence>
<protein>
    <submittedName>
        <fullName evidence="1">Type II toxin-antitoxin system RelE/ParE family toxin</fullName>
    </submittedName>
</protein>
<proteinExistence type="predicted"/>
<reference evidence="1 2" key="1">
    <citation type="submission" date="2019-03" db="EMBL/GenBank/DDBJ databases">
        <title>Flavobacterium AR-3-4 sp. nov. isolated from arctic soil.</title>
        <authorList>
            <person name="Chaudhary D.K."/>
        </authorList>
    </citation>
    <scope>NUCLEOTIDE SEQUENCE [LARGE SCALE GENOMIC DNA]</scope>
    <source>
        <strain evidence="1 2">AR-3-4</strain>
    </source>
</reference>
<keyword evidence="2" id="KW-1185">Reference proteome</keyword>